<dbReference type="InParanoid" id="A0A7R8V5H0"/>
<feature type="transmembrane region" description="Helical" evidence="6">
    <location>
        <begin position="300"/>
        <end position="320"/>
    </location>
</feature>
<evidence type="ECO:0000256" key="5">
    <source>
        <dbReference type="SAM" id="MobiDB-lite"/>
    </source>
</evidence>
<dbReference type="SUPFAM" id="SSF103473">
    <property type="entry name" value="MFS general substrate transporter"/>
    <property type="match status" value="1"/>
</dbReference>
<dbReference type="Pfam" id="PF00083">
    <property type="entry name" value="Sugar_tr"/>
    <property type="match status" value="1"/>
</dbReference>
<evidence type="ECO:0000259" key="7">
    <source>
        <dbReference type="PROSITE" id="PS50850"/>
    </source>
</evidence>
<dbReference type="PROSITE" id="PS50850">
    <property type="entry name" value="MFS"/>
    <property type="match status" value="1"/>
</dbReference>
<feature type="transmembrane region" description="Helical" evidence="6">
    <location>
        <begin position="175"/>
        <end position="194"/>
    </location>
</feature>
<evidence type="ECO:0000313" key="8">
    <source>
        <dbReference type="EMBL" id="CAD7092819.1"/>
    </source>
</evidence>
<feature type="transmembrane region" description="Helical" evidence="6">
    <location>
        <begin position="446"/>
        <end position="467"/>
    </location>
</feature>
<dbReference type="FunFam" id="1.20.1250.20:FF:000249">
    <property type="entry name" value="facilitated trehalose transporter Tret1"/>
    <property type="match status" value="1"/>
</dbReference>
<keyword evidence="3 6" id="KW-1133">Transmembrane helix</keyword>
<dbReference type="AlphaFoldDB" id="A0A7R8V5H0"/>
<feature type="region of interest" description="Disordered" evidence="5">
    <location>
        <begin position="535"/>
        <end position="569"/>
    </location>
</feature>
<comment type="subcellular location">
    <subcellularLocation>
        <location evidence="1">Membrane</location>
        <topology evidence="1">Multi-pass membrane protein</topology>
    </subcellularLocation>
</comment>
<dbReference type="InterPro" id="IPR020846">
    <property type="entry name" value="MFS_dom"/>
</dbReference>
<keyword evidence="9" id="KW-1185">Reference proteome</keyword>
<dbReference type="InterPro" id="IPR050549">
    <property type="entry name" value="MFS_Trehalose_Transporter"/>
</dbReference>
<keyword evidence="2 6" id="KW-0812">Transmembrane</keyword>
<feature type="domain" description="Major facilitator superfamily (MFS) profile" evidence="7">
    <location>
        <begin position="41"/>
        <end position="501"/>
    </location>
</feature>
<evidence type="ECO:0000256" key="6">
    <source>
        <dbReference type="SAM" id="Phobius"/>
    </source>
</evidence>
<sequence length="569" mass="62760">MGKASYNITTHDPNAKKQQPCNASTENKPEVGKFRRILPQILASTAKNFLLFDLGLSVAFPTIVIPALRRTIVSEHYVEPLHFSDGEASWFASIPFICQPIGSIFSGWVSEPLGRKRAMIVVNIPHIIAWILLYYGNSHEILFIGAILLGLGVGFMEAPIITYVGEICEPSIRGILISCAGVAVTLGFLVVYLLGSLMDWRTAALVCLCVPVMTMVAICFVPETPMWLLSKHRKDDALKSLQWLRGWVSPKAVEKEFSEMQRYSVNSNKCSDCAKADITCPHPPPTLMEKLGEIKRKRTLKAFALVLSIFAFGQFSGLLAMRPFLVQIFKAYGVQLDPSWGTVVLGLVSVFANLSCMVFVKIIGKRKITLIGFTGCVLSCIALGSYAQTHFPANYNSFNPLPGYQVPSANFPLIMFLVLAFSTYGGVTSTPWMLLSEVFPFKARGLATGLAAGINYGIAFVGAKSYINLDKGLSLNGTMWLFTAVNILGLFFTYFFLPETENRTLEDIELHFSQNDRKLTDIKIKKNSSNAGDLECGADAKSKENQVNQENSKDSNNQKGCDNRGFIEN</sequence>
<feature type="region of interest" description="Disordered" evidence="5">
    <location>
        <begin position="1"/>
        <end position="28"/>
    </location>
</feature>
<dbReference type="InterPro" id="IPR005828">
    <property type="entry name" value="MFS_sugar_transport-like"/>
</dbReference>
<feature type="transmembrane region" description="Helical" evidence="6">
    <location>
        <begin position="200"/>
        <end position="221"/>
    </location>
</feature>
<feature type="transmembrane region" description="Helical" evidence="6">
    <location>
        <begin position="118"/>
        <end position="135"/>
    </location>
</feature>
<gene>
    <name evidence="8" type="ORF">HERILL_LOCUS15150</name>
</gene>
<dbReference type="PANTHER" id="PTHR48021">
    <property type="match status" value="1"/>
</dbReference>
<evidence type="ECO:0000256" key="4">
    <source>
        <dbReference type="ARBA" id="ARBA00023136"/>
    </source>
</evidence>
<dbReference type="EMBL" id="LR899014">
    <property type="protein sequence ID" value="CAD7092819.1"/>
    <property type="molecule type" value="Genomic_DNA"/>
</dbReference>
<feature type="transmembrane region" description="Helical" evidence="6">
    <location>
        <begin position="141"/>
        <end position="163"/>
    </location>
</feature>
<dbReference type="GO" id="GO:0016020">
    <property type="term" value="C:membrane"/>
    <property type="evidence" value="ECO:0007669"/>
    <property type="project" value="UniProtKB-SubCell"/>
</dbReference>
<feature type="compositionally biased region" description="Polar residues" evidence="5">
    <location>
        <begin position="1"/>
        <end position="26"/>
    </location>
</feature>
<feature type="transmembrane region" description="Helical" evidence="6">
    <location>
        <begin position="370"/>
        <end position="391"/>
    </location>
</feature>
<evidence type="ECO:0000256" key="1">
    <source>
        <dbReference type="ARBA" id="ARBA00004141"/>
    </source>
</evidence>
<evidence type="ECO:0000256" key="3">
    <source>
        <dbReference type="ARBA" id="ARBA00022989"/>
    </source>
</evidence>
<keyword evidence="4 6" id="KW-0472">Membrane</keyword>
<feature type="transmembrane region" description="Helical" evidence="6">
    <location>
        <begin position="88"/>
        <end position="109"/>
    </location>
</feature>
<dbReference type="OMA" id="QAECCKA"/>
<evidence type="ECO:0000256" key="2">
    <source>
        <dbReference type="ARBA" id="ARBA00022692"/>
    </source>
</evidence>
<dbReference type="GO" id="GO:0022857">
    <property type="term" value="F:transmembrane transporter activity"/>
    <property type="evidence" value="ECO:0007669"/>
    <property type="project" value="InterPro"/>
</dbReference>
<feature type="transmembrane region" description="Helical" evidence="6">
    <location>
        <begin position="411"/>
        <end position="434"/>
    </location>
</feature>
<dbReference type="PANTHER" id="PTHR48021:SF39">
    <property type="entry name" value="MAJOR FACILITATOR SUPERFAMILY (MFS) PROFILE DOMAIN-CONTAINING PROTEIN"/>
    <property type="match status" value="1"/>
</dbReference>
<feature type="transmembrane region" description="Helical" evidence="6">
    <location>
        <begin position="340"/>
        <end position="363"/>
    </location>
</feature>
<dbReference type="Gene3D" id="1.20.1250.20">
    <property type="entry name" value="MFS general substrate transporter like domains"/>
    <property type="match status" value="1"/>
</dbReference>
<dbReference type="PROSITE" id="PS00217">
    <property type="entry name" value="SUGAR_TRANSPORT_2"/>
    <property type="match status" value="1"/>
</dbReference>
<proteinExistence type="predicted"/>
<accession>A0A7R8V5H0</accession>
<feature type="transmembrane region" description="Helical" evidence="6">
    <location>
        <begin position="479"/>
        <end position="497"/>
    </location>
</feature>
<feature type="compositionally biased region" description="Polar residues" evidence="5">
    <location>
        <begin position="545"/>
        <end position="560"/>
    </location>
</feature>
<feature type="transmembrane region" description="Helical" evidence="6">
    <location>
        <begin position="49"/>
        <end position="68"/>
    </location>
</feature>
<dbReference type="Proteomes" id="UP000594454">
    <property type="component" value="Chromosome 6"/>
</dbReference>
<dbReference type="InterPro" id="IPR036259">
    <property type="entry name" value="MFS_trans_sf"/>
</dbReference>
<dbReference type="OrthoDB" id="6133115at2759"/>
<organism evidence="8 9">
    <name type="scientific">Hermetia illucens</name>
    <name type="common">Black soldier fly</name>
    <dbReference type="NCBI Taxonomy" id="343691"/>
    <lineage>
        <taxon>Eukaryota</taxon>
        <taxon>Metazoa</taxon>
        <taxon>Ecdysozoa</taxon>
        <taxon>Arthropoda</taxon>
        <taxon>Hexapoda</taxon>
        <taxon>Insecta</taxon>
        <taxon>Pterygota</taxon>
        <taxon>Neoptera</taxon>
        <taxon>Endopterygota</taxon>
        <taxon>Diptera</taxon>
        <taxon>Brachycera</taxon>
        <taxon>Stratiomyomorpha</taxon>
        <taxon>Stratiomyidae</taxon>
        <taxon>Hermetiinae</taxon>
        <taxon>Hermetia</taxon>
    </lineage>
</organism>
<name>A0A7R8V5H0_HERIL</name>
<reference evidence="8 9" key="1">
    <citation type="submission" date="2020-11" db="EMBL/GenBank/DDBJ databases">
        <authorList>
            <person name="Wallbank WR R."/>
            <person name="Pardo Diaz C."/>
            <person name="Kozak K."/>
            <person name="Martin S."/>
            <person name="Jiggins C."/>
            <person name="Moest M."/>
            <person name="Warren A I."/>
            <person name="Generalovic N T."/>
            <person name="Byers J.R.P. K."/>
            <person name="Montejo-Kovacevich G."/>
            <person name="Yen C E."/>
        </authorList>
    </citation>
    <scope>NUCLEOTIDE SEQUENCE [LARGE SCALE GENOMIC DNA]</scope>
</reference>
<protein>
    <recommendedName>
        <fullName evidence="7">Major facilitator superfamily (MFS) profile domain-containing protein</fullName>
    </recommendedName>
</protein>
<evidence type="ECO:0000313" key="9">
    <source>
        <dbReference type="Proteomes" id="UP000594454"/>
    </source>
</evidence>
<dbReference type="InterPro" id="IPR005829">
    <property type="entry name" value="Sugar_transporter_CS"/>
</dbReference>